<dbReference type="SMART" id="SM00382">
    <property type="entry name" value="AAA"/>
    <property type="match status" value="1"/>
</dbReference>
<evidence type="ECO:0000313" key="10">
    <source>
        <dbReference type="Proteomes" id="UP001432209"/>
    </source>
</evidence>
<evidence type="ECO:0000256" key="6">
    <source>
        <dbReference type="ARBA" id="ARBA00022840"/>
    </source>
</evidence>
<dbReference type="SUPFAM" id="SSF50969">
    <property type="entry name" value="YVTN repeat-like/Quinoprotein amine dehydrogenase"/>
    <property type="match status" value="1"/>
</dbReference>
<dbReference type="Pfam" id="PF00005">
    <property type="entry name" value="ABC_tran"/>
    <property type="match status" value="1"/>
</dbReference>
<comment type="similarity">
    <text evidence="1">Belongs to the ABC transporter superfamily.</text>
</comment>
<evidence type="ECO:0000256" key="7">
    <source>
        <dbReference type="ARBA" id="ARBA00022970"/>
    </source>
</evidence>
<evidence type="ECO:0000259" key="8">
    <source>
        <dbReference type="PROSITE" id="PS50893"/>
    </source>
</evidence>
<evidence type="ECO:0000256" key="1">
    <source>
        <dbReference type="ARBA" id="ARBA00005417"/>
    </source>
</evidence>
<dbReference type="RefSeq" id="WP_329081049.1">
    <property type="nucleotide sequence ID" value="NZ_CP109495.1"/>
</dbReference>
<organism evidence="9 10">
    <name type="scientific">Streptomyces niveus</name>
    <name type="common">Streptomyces spheroides</name>
    <dbReference type="NCBI Taxonomy" id="193462"/>
    <lineage>
        <taxon>Bacteria</taxon>
        <taxon>Bacillati</taxon>
        <taxon>Actinomycetota</taxon>
        <taxon>Actinomycetes</taxon>
        <taxon>Kitasatosporales</taxon>
        <taxon>Streptomycetaceae</taxon>
        <taxon>Streptomyces</taxon>
    </lineage>
</organism>
<dbReference type="InterPro" id="IPR027417">
    <property type="entry name" value="P-loop_NTPase"/>
</dbReference>
<protein>
    <submittedName>
        <fullName evidence="9">ATP-binding cassette domain-containing protein</fullName>
    </submittedName>
</protein>
<dbReference type="PANTHER" id="PTHR43820">
    <property type="entry name" value="HIGH-AFFINITY BRANCHED-CHAIN AMINO ACID TRANSPORT ATP-BINDING PROTEIN LIVF"/>
    <property type="match status" value="1"/>
</dbReference>
<reference evidence="9" key="1">
    <citation type="submission" date="2022-10" db="EMBL/GenBank/DDBJ databases">
        <title>The complete genomes of actinobacterial strains from the NBC collection.</title>
        <authorList>
            <person name="Joergensen T.S."/>
            <person name="Alvarez Arevalo M."/>
            <person name="Sterndorff E.B."/>
            <person name="Faurdal D."/>
            <person name="Vuksanovic O."/>
            <person name="Mourched A.-S."/>
            <person name="Charusanti P."/>
            <person name="Shaw S."/>
            <person name="Blin K."/>
            <person name="Weber T."/>
        </authorList>
    </citation>
    <scope>NUCLEOTIDE SEQUENCE</scope>
    <source>
        <strain evidence="9">NBC_01432</strain>
    </source>
</reference>
<name>A0ABZ2ACK6_STRNV</name>
<dbReference type="EMBL" id="CP109495">
    <property type="protein sequence ID" value="WUX56428.1"/>
    <property type="molecule type" value="Genomic_DNA"/>
</dbReference>
<dbReference type="InterPro" id="IPR005492">
    <property type="entry name" value="EPTP"/>
</dbReference>
<evidence type="ECO:0000256" key="5">
    <source>
        <dbReference type="ARBA" id="ARBA00022741"/>
    </source>
</evidence>
<gene>
    <name evidence="9" type="ORF">OG442_35595</name>
</gene>
<dbReference type="SUPFAM" id="SSF52540">
    <property type="entry name" value="P-loop containing nucleoside triphosphate hydrolases"/>
    <property type="match status" value="1"/>
</dbReference>
<keyword evidence="5" id="KW-0547">Nucleotide-binding</keyword>
<dbReference type="InterPro" id="IPR003439">
    <property type="entry name" value="ABC_transporter-like_ATP-bd"/>
</dbReference>
<proteinExistence type="inferred from homology"/>
<keyword evidence="10" id="KW-1185">Reference proteome</keyword>
<keyword evidence="7" id="KW-0029">Amino-acid transport</keyword>
<dbReference type="InterPro" id="IPR003593">
    <property type="entry name" value="AAA+_ATPase"/>
</dbReference>
<sequence>MITFKDLVAGYGRAGDILRGVDFTAAEAAITCVVGPNGAGKSTVLKVCSGLLTPRGGQVTLDGEEIGQLSPARILRQGVVHVPQHHGLFPSLSVRENVLLGAYVRRKERDRNRRRFDEIAEVFPIVAERAAEKAAALSGGQRRIVEFARSLMLSPRVVLLDEPTLGLDPKACALIEESVLRLKEQGVTVLMVEQNVRFGLALADDAVVMEGGRVIHTGPASGLLADPDMAQLFFGGTARTGGATPADPADRTGRARLTEIQTLPTSGARAAQPLRIGDDEFLAIPQLAYDIPGAPAHMNGGDSETRLRLLRRAGERFVPWGELAAPGGEDAEFFTIGERAFLAVASIRTGAGPYNYTAPSTVFEWDGKGFAPFQVFDTYAAKQWRHFTVGDRRFLALAQGVAVPGQEQGANRPSVIHEWDGERFAHFQDIPSRWAYNWHAFTVDGAHFLAHADHVSPSVLYRWDGERFTPHQELADTAGRAFATFTGPADGATYLVVARIDDGSRVLRWDSGAGRFVAHQRLAGAGGRELAVVRTPNGLHVVRINFIHGTPADPTTALRSQIYRWDGARLETVLEFPTTGGTDVGVLDDGSASPLLVVTNSLSADRRFAAESVVYRFTG</sequence>
<dbReference type="PROSITE" id="PS50893">
    <property type="entry name" value="ABC_TRANSPORTER_2"/>
    <property type="match status" value="1"/>
</dbReference>
<keyword evidence="2" id="KW-0813">Transport</keyword>
<dbReference type="InterPro" id="IPR052156">
    <property type="entry name" value="BCAA_Transport_ATP-bd_LivF"/>
</dbReference>
<evidence type="ECO:0000256" key="4">
    <source>
        <dbReference type="ARBA" id="ARBA00022737"/>
    </source>
</evidence>
<dbReference type="CDD" id="cd03224">
    <property type="entry name" value="ABC_TM1139_LivF_branched"/>
    <property type="match status" value="1"/>
</dbReference>
<dbReference type="InterPro" id="IPR009039">
    <property type="entry name" value="EAR"/>
</dbReference>
<dbReference type="Proteomes" id="UP001432209">
    <property type="component" value="Chromosome"/>
</dbReference>
<keyword evidence="4" id="KW-0677">Repeat</keyword>
<dbReference type="PROSITE" id="PS50912">
    <property type="entry name" value="EAR"/>
    <property type="match status" value="4"/>
</dbReference>
<dbReference type="InterPro" id="IPR011044">
    <property type="entry name" value="Quino_amine_DH_bsu"/>
</dbReference>
<evidence type="ECO:0000256" key="2">
    <source>
        <dbReference type="ARBA" id="ARBA00022448"/>
    </source>
</evidence>
<keyword evidence="6 9" id="KW-0067">ATP-binding</keyword>
<evidence type="ECO:0000256" key="3">
    <source>
        <dbReference type="ARBA" id="ARBA00022729"/>
    </source>
</evidence>
<dbReference type="PANTHER" id="PTHR43820:SF4">
    <property type="entry name" value="HIGH-AFFINITY BRANCHED-CHAIN AMINO ACID TRANSPORT ATP-BINDING PROTEIN LIVF"/>
    <property type="match status" value="1"/>
</dbReference>
<feature type="domain" description="ABC transporter" evidence="8">
    <location>
        <begin position="2"/>
        <end position="236"/>
    </location>
</feature>
<dbReference type="Pfam" id="PF03736">
    <property type="entry name" value="EPTP"/>
    <property type="match status" value="4"/>
</dbReference>
<evidence type="ECO:0000313" key="9">
    <source>
        <dbReference type="EMBL" id="WUX56428.1"/>
    </source>
</evidence>
<dbReference type="GO" id="GO:0005524">
    <property type="term" value="F:ATP binding"/>
    <property type="evidence" value="ECO:0007669"/>
    <property type="project" value="UniProtKB-KW"/>
</dbReference>
<accession>A0ABZ2ACK6</accession>
<dbReference type="Gene3D" id="3.40.50.300">
    <property type="entry name" value="P-loop containing nucleotide triphosphate hydrolases"/>
    <property type="match status" value="1"/>
</dbReference>
<keyword evidence="3" id="KW-0732">Signal</keyword>